<evidence type="ECO:0000313" key="1">
    <source>
        <dbReference type="EMBL" id="PON77993.1"/>
    </source>
</evidence>
<dbReference type="Proteomes" id="UP000237105">
    <property type="component" value="Unassembled WGS sequence"/>
</dbReference>
<accession>A0A2P5DXJ0</accession>
<organism evidence="1 2">
    <name type="scientific">Parasponia andersonii</name>
    <name type="common">Sponia andersonii</name>
    <dbReference type="NCBI Taxonomy" id="3476"/>
    <lineage>
        <taxon>Eukaryota</taxon>
        <taxon>Viridiplantae</taxon>
        <taxon>Streptophyta</taxon>
        <taxon>Embryophyta</taxon>
        <taxon>Tracheophyta</taxon>
        <taxon>Spermatophyta</taxon>
        <taxon>Magnoliopsida</taxon>
        <taxon>eudicotyledons</taxon>
        <taxon>Gunneridae</taxon>
        <taxon>Pentapetalae</taxon>
        <taxon>rosids</taxon>
        <taxon>fabids</taxon>
        <taxon>Rosales</taxon>
        <taxon>Cannabaceae</taxon>
        <taxon>Parasponia</taxon>
    </lineage>
</organism>
<dbReference type="AlphaFoldDB" id="A0A2P5DXJ0"/>
<proteinExistence type="predicted"/>
<dbReference type="EMBL" id="JXTB01000011">
    <property type="protein sequence ID" value="PON77993.1"/>
    <property type="molecule type" value="Genomic_DNA"/>
</dbReference>
<keyword evidence="2" id="KW-1185">Reference proteome</keyword>
<sequence length="72" mass="8336">MGDEILSHKDIFSFHKKDIVADSTLASHSKSFADVILNKKTMVMPLLPHLLFLNKRVLTFQSRLILLQWKND</sequence>
<protein>
    <submittedName>
        <fullName evidence="1">Uncharacterized protein</fullName>
    </submittedName>
</protein>
<comment type="caution">
    <text evidence="1">The sequence shown here is derived from an EMBL/GenBank/DDBJ whole genome shotgun (WGS) entry which is preliminary data.</text>
</comment>
<gene>
    <name evidence="1" type="ORF">PanWU01x14_023470</name>
</gene>
<evidence type="ECO:0000313" key="2">
    <source>
        <dbReference type="Proteomes" id="UP000237105"/>
    </source>
</evidence>
<name>A0A2P5DXJ0_PARAD</name>
<reference evidence="2" key="1">
    <citation type="submission" date="2016-06" db="EMBL/GenBank/DDBJ databases">
        <title>Parallel loss of symbiosis genes in relatives of nitrogen-fixing non-legume Parasponia.</title>
        <authorList>
            <person name="Van Velzen R."/>
            <person name="Holmer R."/>
            <person name="Bu F."/>
            <person name="Rutten L."/>
            <person name="Van Zeijl A."/>
            <person name="Liu W."/>
            <person name="Santuari L."/>
            <person name="Cao Q."/>
            <person name="Sharma T."/>
            <person name="Shen D."/>
            <person name="Roswanjaya Y."/>
            <person name="Wardhani T."/>
            <person name="Kalhor M.S."/>
            <person name="Jansen J."/>
            <person name="Van den Hoogen J."/>
            <person name="Gungor B."/>
            <person name="Hartog M."/>
            <person name="Hontelez J."/>
            <person name="Verver J."/>
            <person name="Yang W.-C."/>
            <person name="Schijlen E."/>
            <person name="Repin R."/>
            <person name="Schilthuizen M."/>
            <person name="Schranz E."/>
            <person name="Heidstra R."/>
            <person name="Miyata K."/>
            <person name="Fedorova E."/>
            <person name="Kohlen W."/>
            <person name="Bisseling T."/>
            <person name="Smit S."/>
            <person name="Geurts R."/>
        </authorList>
    </citation>
    <scope>NUCLEOTIDE SEQUENCE [LARGE SCALE GENOMIC DNA]</scope>
    <source>
        <strain evidence="2">cv. WU1-14</strain>
    </source>
</reference>